<gene>
    <name evidence="4" type="ORF">CWD77_10955</name>
</gene>
<dbReference type="InterPro" id="IPR006311">
    <property type="entry name" value="TAT_signal"/>
</dbReference>
<dbReference type="GO" id="GO:0000166">
    <property type="term" value="F:nucleotide binding"/>
    <property type="evidence" value="ECO:0007669"/>
    <property type="project" value="UniProtKB-KW"/>
</dbReference>
<dbReference type="PROSITE" id="PS51318">
    <property type="entry name" value="TAT"/>
    <property type="match status" value="1"/>
</dbReference>
<dbReference type="Gene3D" id="3.60.21.10">
    <property type="match status" value="1"/>
</dbReference>
<dbReference type="EMBL" id="PISP01000003">
    <property type="protein sequence ID" value="PKD43137.1"/>
    <property type="molecule type" value="Genomic_DNA"/>
</dbReference>
<dbReference type="GO" id="GO:0009166">
    <property type="term" value="P:nucleotide catabolic process"/>
    <property type="evidence" value="ECO:0007669"/>
    <property type="project" value="InterPro"/>
</dbReference>
<protein>
    <submittedName>
        <fullName evidence="4">Metallophosphatase</fullName>
    </submittedName>
</protein>
<keyword evidence="2" id="KW-0547">Nucleotide-binding</keyword>
<dbReference type="InterPro" id="IPR004843">
    <property type="entry name" value="Calcineurin-like_PHP"/>
</dbReference>
<dbReference type="GO" id="GO:0016788">
    <property type="term" value="F:hydrolase activity, acting on ester bonds"/>
    <property type="evidence" value="ECO:0007669"/>
    <property type="project" value="InterPro"/>
</dbReference>
<dbReference type="PROSITE" id="PS00786">
    <property type="entry name" value="5_NUCLEOTIDASE_2"/>
    <property type="match status" value="1"/>
</dbReference>
<dbReference type="InterPro" id="IPR006179">
    <property type="entry name" value="5_nucleotidase/apyrase"/>
</dbReference>
<dbReference type="InterPro" id="IPR006146">
    <property type="entry name" value="5'-Nucleotdase_CS"/>
</dbReference>
<dbReference type="PANTHER" id="PTHR11575">
    <property type="entry name" value="5'-NUCLEOTIDASE-RELATED"/>
    <property type="match status" value="1"/>
</dbReference>
<dbReference type="OrthoDB" id="9775118at2"/>
<feature type="domain" description="Calcineurin-like phosphoesterase" evidence="3">
    <location>
        <begin position="37"/>
        <end position="253"/>
    </location>
</feature>
<keyword evidence="5" id="KW-1185">Reference proteome</keyword>
<dbReference type="Pfam" id="PF00149">
    <property type="entry name" value="Metallophos"/>
    <property type="match status" value="1"/>
</dbReference>
<evidence type="ECO:0000259" key="3">
    <source>
        <dbReference type="Pfam" id="PF00149"/>
    </source>
</evidence>
<evidence type="ECO:0000313" key="4">
    <source>
        <dbReference type="EMBL" id="PKD43137.1"/>
    </source>
</evidence>
<evidence type="ECO:0000313" key="5">
    <source>
        <dbReference type="Proteomes" id="UP000233398"/>
    </source>
</evidence>
<dbReference type="PRINTS" id="PR01607">
    <property type="entry name" value="APYRASEFAMLY"/>
</dbReference>
<sequence>MISRKEFLKRGALLAAGATMPLGLTGKLLTPTASAITILYTNDTHARLDPFPENAVDYAGLGGIARRASLVKKIRTEQKNVLLLDAGDVFQGTPWFDVYGGKVDLKLMSEMGYDAMAVGNHEFDRGPDGFAEAADKTDFPILAANYDAAGTPMNPYLRRLIVREMDGFRIGIFGLGIEFEGVIPSELHGGVKDRDPVAWANGMTNSLRDYHKCDFIICLSHLGFQYNNGRMDDMKLAEKVAGIDLIIGGHTHTFLDYPVGVVNPEGNVTQITQMGHGGVRLGRIDLDINSGNQKTKMSDRFYVIGEDFNLSS</sequence>
<comment type="caution">
    <text evidence="4">The sequence shown here is derived from an EMBL/GenBank/DDBJ whole genome shotgun (WGS) entry which is preliminary data.</text>
</comment>
<comment type="similarity">
    <text evidence="1 2">Belongs to the 5'-nucleotidase family.</text>
</comment>
<dbReference type="Proteomes" id="UP000233398">
    <property type="component" value="Unassembled WGS sequence"/>
</dbReference>
<dbReference type="RefSeq" id="WP_101073611.1">
    <property type="nucleotide sequence ID" value="NZ_PISP01000003.1"/>
</dbReference>
<dbReference type="GO" id="GO:0046872">
    <property type="term" value="F:metal ion binding"/>
    <property type="evidence" value="ECO:0007669"/>
    <property type="project" value="InterPro"/>
</dbReference>
<proteinExistence type="inferred from homology"/>
<organism evidence="4 5">
    <name type="scientific">Rhodohalobacter barkolensis</name>
    <dbReference type="NCBI Taxonomy" id="2053187"/>
    <lineage>
        <taxon>Bacteria</taxon>
        <taxon>Pseudomonadati</taxon>
        <taxon>Balneolota</taxon>
        <taxon>Balneolia</taxon>
        <taxon>Balneolales</taxon>
        <taxon>Balneolaceae</taxon>
        <taxon>Rhodohalobacter</taxon>
    </lineage>
</organism>
<evidence type="ECO:0000256" key="1">
    <source>
        <dbReference type="ARBA" id="ARBA00006654"/>
    </source>
</evidence>
<dbReference type="InterPro" id="IPR029052">
    <property type="entry name" value="Metallo-depent_PP-like"/>
</dbReference>
<evidence type="ECO:0000256" key="2">
    <source>
        <dbReference type="RuleBase" id="RU362119"/>
    </source>
</evidence>
<dbReference type="AlphaFoldDB" id="A0A2N0VG20"/>
<name>A0A2N0VG20_9BACT</name>
<dbReference type="SUPFAM" id="SSF56300">
    <property type="entry name" value="Metallo-dependent phosphatases"/>
    <property type="match status" value="1"/>
</dbReference>
<accession>A0A2N0VG20</accession>
<keyword evidence="2" id="KW-0378">Hydrolase</keyword>
<dbReference type="PANTHER" id="PTHR11575:SF24">
    <property type="entry name" value="5'-NUCLEOTIDASE"/>
    <property type="match status" value="1"/>
</dbReference>
<reference evidence="4 5" key="1">
    <citation type="submission" date="2017-11" db="EMBL/GenBank/DDBJ databases">
        <title>Rhodohalobacter 15182 sp. nov., isolated from a salt lake.</title>
        <authorList>
            <person name="Han S."/>
        </authorList>
    </citation>
    <scope>NUCLEOTIDE SEQUENCE [LARGE SCALE GENOMIC DNA]</scope>
    <source>
        <strain evidence="4 5">15182</strain>
    </source>
</reference>